<keyword evidence="3" id="KW-1185">Reference proteome</keyword>
<organism evidence="2 3">
    <name type="scientific">Cervus elaphus hippelaphus</name>
    <name type="common">European red deer</name>
    <dbReference type="NCBI Taxonomy" id="46360"/>
    <lineage>
        <taxon>Eukaryota</taxon>
        <taxon>Metazoa</taxon>
        <taxon>Chordata</taxon>
        <taxon>Craniata</taxon>
        <taxon>Vertebrata</taxon>
        <taxon>Euteleostomi</taxon>
        <taxon>Mammalia</taxon>
        <taxon>Eutheria</taxon>
        <taxon>Laurasiatheria</taxon>
        <taxon>Artiodactyla</taxon>
        <taxon>Ruminantia</taxon>
        <taxon>Pecora</taxon>
        <taxon>Cervidae</taxon>
        <taxon>Cervinae</taxon>
        <taxon>Cervus</taxon>
    </lineage>
</organism>
<evidence type="ECO:0000256" key="1">
    <source>
        <dbReference type="SAM" id="MobiDB-lite"/>
    </source>
</evidence>
<evidence type="ECO:0000313" key="2">
    <source>
        <dbReference type="EMBL" id="OWK08180.1"/>
    </source>
</evidence>
<comment type="caution">
    <text evidence="2">The sequence shown here is derived from an EMBL/GenBank/DDBJ whole genome shotgun (WGS) entry which is preliminary data.</text>
</comment>
<gene>
    <name evidence="2" type="ORF">Celaphus_00010958</name>
</gene>
<proteinExistence type="predicted"/>
<sequence>MWFVEIAWCLEDEALCLLSLAAVTFLMTEQPPWRHRRLFCKNIPSGPSLRTVASSFTETRGISLMASELTAHTAWISCTWPGRNSKSKPSSQFDPSKQPQSGKAQTIPIIYFSKKKNVVNTGLPLPPWAFLPARAQCDWTSGMGRLIRTALPSLTPEMSSCKETKSHTLGTGSSDGPSEPRHVFLCVVWLWLSLSLDGFLSFQKCIAAKKIKQSMGNKSMSFPTGKSDRYVQDAVMARETRGGLT</sequence>
<name>A0A212CQD5_CEREH</name>
<evidence type="ECO:0000313" key="3">
    <source>
        <dbReference type="Proteomes" id="UP000242450"/>
    </source>
</evidence>
<feature type="region of interest" description="Disordered" evidence="1">
    <location>
        <begin position="82"/>
        <end position="102"/>
    </location>
</feature>
<dbReference type="Proteomes" id="UP000242450">
    <property type="component" value="Chromosome 14"/>
</dbReference>
<protein>
    <submittedName>
        <fullName evidence="2">Uncharacterized protein</fullName>
    </submittedName>
</protein>
<dbReference type="AlphaFoldDB" id="A0A212CQD5"/>
<dbReference type="EMBL" id="MKHE01000014">
    <property type="protein sequence ID" value="OWK08180.1"/>
    <property type="molecule type" value="Genomic_DNA"/>
</dbReference>
<accession>A0A212CQD5</accession>
<reference evidence="2 3" key="1">
    <citation type="journal article" date="2018" name="Mol. Genet. Genomics">
        <title>The red deer Cervus elaphus genome CerEla1.0: sequencing, annotating, genes, and chromosomes.</title>
        <authorList>
            <person name="Bana N.A."/>
            <person name="Nyiri A."/>
            <person name="Nagy J."/>
            <person name="Frank K."/>
            <person name="Nagy T."/>
            <person name="Steger V."/>
            <person name="Schiller M."/>
            <person name="Lakatos P."/>
            <person name="Sugar L."/>
            <person name="Horn P."/>
            <person name="Barta E."/>
            <person name="Orosz L."/>
        </authorList>
    </citation>
    <scope>NUCLEOTIDE SEQUENCE [LARGE SCALE GENOMIC DNA]</scope>
    <source>
        <strain evidence="2">Hungarian</strain>
    </source>
</reference>